<name>A0AAJ0CRV6_9HYPO</name>
<feature type="transmembrane region" description="Helical" evidence="7">
    <location>
        <begin position="106"/>
        <end position="132"/>
    </location>
</feature>
<feature type="region of interest" description="Disordered" evidence="6">
    <location>
        <begin position="316"/>
        <end position="358"/>
    </location>
</feature>
<dbReference type="Proteomes" id="UP001251528">
    <property type="component" value="Unassembled WGS sequence"/>
</dbReference>
<evidence type="ECO:0000256" key="7">
    <source>
        <dbReference type="SAM" id="Phobius"/>
    </source>
</evidence>
<feature type="transmembrane region" description="Helical" evidence="7">
    <location>
        <begin position="190"/>
        <end position="213"/>
    </location>
</feature>
<feature type="transmembrane region" description="Helical" evidence="7">
    <location>
        <begin position="144"/>
        <end position="170"/>
    </location>
</feature>
<comment type="caution">
    <text evidence="9">The sequence shown here is derived from an EMBL/GenBank/DDBJ whole genome shotgun (WGS) entry which is preliminary data.</text>
</comment>
<feature type="transmembrane region" description="Helical" evidence="7">
    <location>
        <begin position="36"/>
        <end position="55"/>
    </location>
</feature>
<evidence type="ECO:0000256" key="2">
    <source>
        <dbReference type="ARBA" id="ARBA00022692"/>
    </source>
</evidence>
<dbReference type="PANTHER" id="PTHR33048:SF158">
    <property type="entry name" value="MEMBRANE PROTEIN PTH11-LIKE, PUTATIVE-RELATED"/>
    <property type="match status" value="1"/>
</dbReference>
<keyword evidence="2 7" id="KW-0812">Transmembrane</keyword>
<evidence type="ECO:0000313" key="10">
    <source>
        <dbReference type="Proteomes" id="UP001251528"/>
    </source>
</evidence>
<keyword evidence="3 7" id="KW-1133">Transmembrane helix</keyword>
<feature type="transmembrane region" description="Helical" evidence="7">
    <location>
        <begin position="67"/>
        <end position="86"/>
    </location>
</feature>
<evidence type="ECO:0000256" key="1">
    <source>
        <dbReference type="ARBA" id="ARBA00004141"/>
    </source>
</evidence>
<proteinExistence type="inferred from homology"/>
<evidence type="ECO:0000313" key="9">
    <source>
        <dbReference type="EMBL" id="KAK2603548.1"/>
    </source>
</evidence>
<keyword evidence="4 7" id="KW-0472">Membrane</keyword>
<organism evidence="9 10">
    <name type="scientific">Conoideocrella luteorostrata</name>
    <dbReference type="NCBI Taxonomy" id="1105319"/>
    <lineage>
        <taxon>Eukaryota</taxon>
        <taxon>Fungi</taxon>
        <taxon>Dikarya</taxon>
        <taxon>Ascomycota</taxon>
        <taxon>Pezizomycotina</taxon>
        <taxon>Sordariomycetes</taxon>
        <taxon>Hypocreomycetidae</taxon>
        <taxon>Hypocreales</taxon>
        <taxon>Clavicipitaceae</taxon>
        <taxon>Conoideocrella</taxon>
    </lineage>
</organism>
<dbReference type="AlphaFoldDB" id="A0AAJ0CRV6"/>
<evidence type="ECO:0000256" key="4">
    <source>
        <dbReference type="ARBA" id="ARBA00023136"/>
    </source>
</evidence>
<evidence type="ECO:0000259" key="8">
    <source>
        <dbReference type="Pfam" id="PF20684"/>
    </source>
</evidence>
<feature type="domain" description="Rhodopsin" evidence="8">
    <location>
        <begin position="54"/>
        <end position="292"/>
    </location>
</feature>
<evidence type="ECO:0000256" key="6">
    <source>
        <dbReference type="SAM" id="MobiDB-lite"/>
    </source>
</evidence>
<dbReference type="Pfam" id="PF20684">
    <property type="entry name" value="Fung_rhodopsin"/>
    <property type="match status" value="1"/>
</dbReference>
<reference evidence="9" key="1">
    <citation type="submission" date="2023-06" db="EMBL/GenBank/DDBJ databases">
        <title>Conoideocrella luteorostrata (Hypocreales: Clavicipitaceae), a potential biocontrol fungus for elongate hemlock scale in United States Christmas tree production areas.</title>
        <authorList>
            <person name="Barrett H."/>
            <person name="Lovett B."/>
            <person name="Macias A.M."/>
            <person name="Stajich J.E."/>
            <person name="Kasson M.T."/>
        </authorList>
    </citation>
    <scope>NUCLEOTIDE SEQUENCE</scope>
    <source>
        <strain evidence="9">ARSEF 14590</strain>
    </source>
</reference>
<evidence type="ECO:0000256" key="5">
    <source>
        <dbReference type="ARBA" id="ARBA00038359"/>
    </source>
</evidence>
<gene>
    <name evidence="9" type="ORF">QQS21_004228</name>
</gene>
<dbReference type="EMBL" id="JASWJB010000061">
    <property type="protein sequence ID" value="KAK2603548.1"/>
    <property type="molecule type" value="Genomic_DNA"/>
</dbReference>
<dbReference type="InterPro" id="IPR052337">
    <property type="entry name" value="SAT4-like"/>
</dbReference>
<evidence type="ECO:0000256" key="3">
    <source>
        <dbReference type="ARBA" id="ARBA00022989"/>
    </source>
</evidence>
<keyword evidence="10" id="KW-1185">Reference proteome</keyword>
<feature type="transmembrane region" description="Helical" evidence="7">
    <location>
        <begin position="225"/>
        <end position="249"/>
    </location>
</feature>
<dbReference type="InterPro" id="IPR049326">
    <property type="entry name" value="Rhodopsin_dom_fungi"/>
</dbReference>
<sequence length="408" mass="46104">MDQIPPGTDLCTVPAGVSPSGDPPNFVNPVNLEEPTLIVGILFVSVSTILVFLRLIANRKKLQLPDYFTIVGWIGSVVYTAVVIALRRYSRHHWDVPACWYVSNEFWKLIFAQNLILGLTQFFSKSAILILYFRLFAVNRKMRWVILAGLFFGALLYLPYLFLAATLTVPWKGEQWKDLATNGRAQRMTYFGPIHGVCGIFLDIYILVVPLFIVNGLHMTTKKRLQLASIFSIALLGVIASVFACYWRFIMYTGGKEKDYTWAESQLFIWVMIEHDSALIVGCMPAVAALIRVDIIESGRLSRLLSKTFSTFRPTRTDCSTGNTENAKNANSDNIYKNPSDNKSSIPDQQSLSGSYYEMHDDFPRSHTRVKSASGDGWPLDGNEECRGIVRTIHITQTQQIQHNQSRQ</sequence>
<dbReference type="PANTHER" id="PTHR33048">
    <property type="entry name" value="PTH11-LIKE INTEGRAL MEMBRANE PROTEIN (AFU_ORTHOLOGUE AFUA_5G11245)"/>
    <property type="match status" value="1"/>
</dbReference>
<comment type="subcellular location">
    <subcellularLocation>
        <location evidence="1">Membrane</location>
        <topology evidence="1">Multi-pass membrane protein</topology>
    </subcellularLocation>
</comment>
<protein>
    <recommendedName>
        <fullName evidence="8">Rhodopsin domain-containing protein</fullName>
    </recommendedName>
</protein>
<dbReference type="GO" id="GO:0016020">
    <property type="term" value="C:membrane"/>
    <property type="evidence" value="ECO:0007669"/>
    <property type="project" value="UniProtKB-SubCell"/>
</dbReference>
<feature type="transmembrane region" description="Helical" evidence="7">
    <location>
        <begin position="269"/>
        <end position="293"/>
    </location>
</feature>
<accession>A0AAJ0CRV6</accession>
<comment type="similarity">
    <text evidence="5">Belongs to the SAT4 family.</text>
</comment>
<feature type="compositionally biased region" description="Polar residues" evidence="6">
    <location>
        <begin position="316"/>
        <end position="354"/>
    </location>
</feature>